<evidence type="ECO:0000256" key="1">
    <source>
        <dbReference type="SAM" id="MobiDB-lite"/>
    </source>
</evidence>
<name>A0A3N1H165_9PSEU</name>
<keyword evidence="2" id="KW-0540">Nuclease</keyword>
<comment type="caution">
    <text evidence="2">The sequence shown here is derived from an EMBL/GenBank/DDBJ whole genome shotgun (WGS) entry which is preliminary data.</text>
</comment>
<dbReference type="AlphaFoldDB" id="A0A3N1H165"/>
<sequence length="372" mass="40162">MAWLKGDDKANGNPKLRAVAQASRTGGWGVLFSWLYAAQQGTDGWLPQWVVDREFTEKELTAVTTIKANGRAPLLHKFDPDVPDEDLCSCLHDKKWTAEMGGYWIHDWLNHNPSKAENTVHRAKGTELKDQDLILLIRQRDGNACRYCLTVVPWADRKSPRMLTIDHVDPTLAAGADNLVVACMFCNSKKKDARTPAAAGLTLHGPPVDVPTNPGVFPPVGWPKGTDPFSIERHTPWPQPGAEPAETTDRITTGSPDPSPDPDLIGPDSDHRSDPDPTSDPQPGDSPVENRAHQREQTSRASPGTTTDGLPPQRGRAGGGSRSPQVPHAGDVGPAGRRPVIGPATTPRSAANPPTYRKSATSNPPPEEEGPP</sequence>
<dbReference type="InterPro" id="IPR003615">
    <property type="entry name" value="HNH_nuc"/>
</dbReference>
<evidence type="ECO:0000313" key="2">
    <source>
        <dbReference type="EMBL" id="ROP36267.1"/>
    </source>
</evidence>
<keyword evidence="2" id="KW-0378">Hydrolase</keyword>
<accession>A0A3N1H165</accession>
<dbReference type="OrthoDB" id="4775111at2"/>
<dbReference type="Proteomes" id="UP000268727">
    <property type="component" value="Unassembled WGS sequence"/>
</dbReference>
<dbReference type="Gene3D" id="1.10.30.50">
    <property type="match status" value="1"/>
</dbReference>
<evidence type="ECO:0000313" key="3">
    <source>
        <dbReference type="Proteomes" id="UP000268727"/>
    </source>
</evidence>
<organism evidence="2 3">
    <name type="scientific">Saccharothrix texasensis</name>
    <dbReference type="NCBI Taxonomy" id="103734"/>
    <lineage>
        <taxon>Bacteria</taxon>
        <taxon>Bacillati</taxon>
        <taxon>Actinomycetota</taxon>
        <taxon>Actinomycetes</taxon>
        <taxon>Pseudonocardiales</taxon>
        <taxon>Pseudonocardiaceae</taxon>
        <taxon>Saccharothrix</taxon>
    </lineage>
</organism>
<dbReference type="GO" id="GO:0004519">
    <property type="term" value="F:endonuclease activity"/>
    <property type="evidence" value="ECO:0007669"/>
    <property type="project" value="UniProtKB-KW"/>
</dbReference>
<reference evidence="2 3" key="1">
    <citation type="submission" date="2018-11" db="EMBL/GenBank/DDBJ databases">
        <title>Sequencing the genomes of 1000 actinobacteria strains.</title>
        <authorList>
            <person name="Klenk H.-P."/>
        </authorList>
    </citation>
    <scope>NUCLEOTIDE SEQUENCE [LARGE SCALE GENOMIC DNA]</scope>
    <source>
        <strain evidence="2 3">DSM 44231</strain>
    </source>
</reference>
<keyword evidence="3" id="KW-1185">Reference proteome</keyword>
<feature type="compositionally biased region" description="Polar residues" evidence="1">
    <location>
        <begin position="299"/>
        <end position="308"/>
    </location>
</feature>
<keyword evidence="2" id="KW-0255">Endonuclease</keyword>
<dbReference type="EMBL" id="RJKM01000001">
    <property type="protein sequence ID" value="ROP36267.1"/>
    <property type="molecule type" value="Genomic_DNA"/>
</dbReference>
<proteinExistence type="predicted"/>
<feature type="region of interest" description="Disordered" evidence="1">
    <location>
        <begin position="210"/>
        <end position="372"/>
    </location>
</feature>
<dbReference type="CDD" id="cd00085">
    <property type="entry name" value="HNHc"/>
    <property type="match status" value="1"/>
</dbReference>
<protein>
    <submittedName>
        <fullName evidence="2">5-methylcytosine-specific restriction endonuclease McrA</fullName>
    </submittedName>
</protein>
<feature type="compositionally biased region" description="Basic and acidic residues" evidence="1">
    <location>
        <begin position="288"/>
        <end position="298"/>
    </location>
</feature>
<dbReference type="RefSeq" id="WP_123742284.1">
    <property type="nucleotide sequence ID" value="NZ_RJKM01000001.1"/>
</dbReference>
<gene>
    <name evidence="2" type="ORF">EDD40_1532</name>
</gene>